<proteinExistence type="predicted"/>
<accession>A0A8S5TKS5</accession>
<dbReference type="EMBL" id="BK032842">
    <property type="protein sequence ID" value="DAF63607.1"/>
    <property type="molecule type" value="Genomic_DNA"/>
</dbReference>
<protein>
    <submittedName>
        <fullName evidence="1">Uncharacterized protein</fullName>
    </submittedName>
</protein>
<evidence type="ECO:0000313" key="1">
    <source>
        <dbReference type="EMBL" id="DAF63607.1"/>
    </source>
</evidence>
<organism evidence="1">
    <name type="scientific">Siphoviridae sp. ctwQT14</name>
    <dbReference type="NCBI Taxonomy" id="2827971"/>
    <lineage>
        <taxon>Viruses</taxon>
        <taxon>Duplodnaviria</taxon>
        <taxon>Heunggongvirae</taxon>
        <taxon>Uroviricota</taxon>
        <taxon>Caudoviricetes</taxon>
    </lineage>
</organism>
<reference evidence="1" key="1">
    <citation type="journal article" date="2021" name="Proc. Natl. Acad. Sci. U.S.A.">
        <title>A Catalog of Tens of Thousands of Viruses from Human Metagenomes Reveals Hidden Associations with Chronic Diseases.</title>
        <authorList>
            <person name="Tisza M.J."/>
            <person name="Buck C.B."/>
        </authorList>
    </citation>
    <scope>NUCLEOTIDE SEQUENCE</scope>
    <source>
        <strain evidence="1">CtwQT14</strain>
    </source>
</reference>
<sequence length="37" mass="4424">MTWHTTPSHILKFRSISYNSKQLKSFYFSNFGLTILE</sequence>
<name>A0A8S5TKS5_9CAUD</name>